<dbReference type="AlphaFoldDB" id="A0A3E4Q773"/>
<dbReference type="Proteomes" id="UP000260874">
    <property type="component" value="Unassembled WGS sequence"/>
</dbReference>
<accession>A0A3E4Q773</accession>
<evidence type="ECO:0000313" key="1">
    <source>
        <dbReference type="EMBL" id="RGK88301.1"/>
    </source>
</evidence>
<comment type="caution">
    <text evidence="1">The sequence shown here is derived from an EMBL/GenBank/DDBJ whole genome shotgun (WGS) entry which is preliminary data.</text>
</comment>
<reference evidence="1 2" key="1">
    <citation type="submission" date="2018-08" db="EMBL/GenBank/DDBJ databases">
        <title>A genome reference for cultivated species of the human gut microbiota.</title>
        <authorList>
            <person name="Zou Y."/>
            <person name="Xue W."/>
            <person name="Luo G."/>
        </authorList>
    </citation>
    <scope>NUCLEOTIDE SEQUENCE [LARGE SCALE GENOMIC DNA]</scope>
    <source>
        <strain evidence="1 2">TF09-22</strain>
    </source>
</reference>
<sequence length="276" mass="32004">MIMEKEIIISTILDVCKDMGLNYITKVKSATWNADVVVEHDTYKVAFNVCKCPRNVEATYKAMRKERVCGCWLLLPAVNSSYQEQSLPCFNLIPQTDKKLVCLNSVMNDNSNNQIELSTFFHSLIDGKIRFAKQTEINKVELCFYKNGCWKCHRKNDVYFVNRLFSQEGVMIDGQHLMMDEDITFNPSIIKGLKKYIYEHPSETFIMGEIKPRYSKTIGEVYPSFGCAQCDSIFGNFYLQENMMELMYCTDSLRKAIITLDEPIKVLAHCWYKVNN</sequence>
<evidence type="ECO:0000313" key="2">
    <source>
        <dbReference type="Proteomes" id="UP000260874"/>
    </source>
</evidence>
<proteinExistence type="predicted"/>
<organism evidence="1 2">
    <name type="scientific">Bacteroides uniformis</name>
    <dbReference type="NCBI Taxonomy" id="820"/>
    <lineage>
        <taxon>Bacteria</taxon>
        <taxon>Pseudomonadati</taxon>
        <taxon>Bacteroidota</taxon>
        <taxon>Bacteroidia</taxon>
        <taxon>Bacteroidales</taxon>
        <taxon>Bacteroidaceae</taxon>
        <taxon>Bacteroides</taxon>
    </lineage>
</organism>
<dbReference type="EMBL" id="QSRB01000001">
    <property type="protein sequence ID" value="RGK88301.1"/>
    <property type="molecule type" value="Genomic_DNA"/>
</dbReference>
<name>A0A3E4Q773_BACUN</name>
<protein>
    <submittedName>
        <fullName evidence="1">Uncharacterized protein</fullName>
    </submittedName>
</protein>
<gene>
    <name evidence="1" type="ORF">DXC91_01735</name>
</gene>